<evidence type="ECO:0000256" key="3">
    <source>
        <dbReference type="SAM" id="MobiDB-lite"/>
    </source>
</evidence>
<evidence type="ECO:0000256" key="2">
    <source>
        <dbReference type="PROSITE-ProRule" id="PRU00335"/>
    </source>
</evidence>
<dbReference type="InterPro" id="IPR050109">
    <property type="entry name" value="HTH-type_TetR-like_transc_reg"/>
</dbReference>
<dbReference type="Pfam" id="PF00440">
    <property type="entry name" value="TetR_N"/>
    <property type="match status" value="1"/>
</dbReference>
<dbReference type="PRINTS" id="PR00455">
    <property type="entry name" value="HTHTETR"/>
</dbReference>
<keyword evidence="6" id="KW-1185">Reference proteome</keyword>
<sequence length="212" mass="22753">MVTGKSAAVGRRRSAPTKGDRREQAILDAAEALLEHENVEPMTVETIAKGAGISRASLYFYFGSKHEVLTALVARTVAVLREDALGAAGDTGSAPAETVRDALRRTAKQWREHGLVMRAAVDFGPVVPEIGKLWKDTLDSYAQAMTRVLVRAGIADVKGPAGAAALAGHLCWMTERTFYWASAHPRELRPATETCAQIWLRVIDSAGGTAIS</sequence>
<feature type="domain" description="HTH tetR-type" evidence="4">
    <location>
        <begin position="20"/>
        <end position="80"/>
    </location>
</feature>
<dbReference type="PANTHER" id="PTHR30055">
    <property type="entry name" value="HTH-TYPE TRANSCRIPTIONAL REGULATOR RUTR"/>
    <property type="match status" value="1"/>
</dbReference>
<dbReference type="InterPro" id="IPR049397">
    <property type="entry name" value="EthR_C"/>
</dbReference>
<dbReference type="Gene3D" id="1.10.357.10">
    <property type="entry name" value="Tetracycline Repressor, domain 2"/>
    <property type="match status" value="1"/>
</dbReference>
<dbReference type="Gene3D" id="1.10.10.60">
    <property type="entry name" value="Homeodomain-like"/>
    <property type="match status" value="1"/>
</dbReference>
<dbReference type="PROSITE" id="PS50977">
    <property type="entry name" value="HTH_TETR_2"/>
    <property type="match status" value="1"/>
</dbReference>
<proteinExistence type="predicted"/>
<dbReference type="EMBL" id="BAAAZN010000005">
    <property type="protein sequence ID" value="GAA3543901.1"/>
    <property type="molecule type" value="Genomic_DNA"/>
</dbReference>
<protein>
    <submittedName>
        <fullName evidence="5">TetR/AcrR family transcriptional regulator</fullName>
    </submittedName>
</protein>
<organism evidence="5 6">
    <name type="scientific">Amycolatopsis ultiminotia</name>
    <dbReference type="NCBI Taxonomy" id="543629"/>
    <lineage>
        <taxon>Bacteria</taxon>
        <taxon>Bacillati</taxon>
        <taxon>Actinomycetota</taxon>
        <taxon>Actinomycetes</taxon>
        <taxon>Pseudonocardiales</taxon>
        <taxon>Pseudonocardiaceae</taxon>
        <taxon>Amycolatopsis</taxon>
    </lineage>
</organism>
<evidence type="ECO:0000256" key="1">
    <source>
        <dbReference type="ARBA" id="ARBA00023125"/>
    </source>
</evidence>
<dbReference type="SUPFAM" id="SSF48498">
    <property type="entry name" value="Tetracyclin repressor-like, C-terminal domain"/>
    <property type="match status" value="1"/>
</dbReference>
<dbReference type="InterPro" id="IPR036271">
    <property type="entry name" value="Tet_transcr_reg_TetR-rel_C_sf"/>
</dbReference>
<feature type="region of interest" description="Disordered" evidence="3">
    <location>
        <begin position="1"/>
        <end position="21"/>
    </location>
</feature>
<dbReference type="SUPFAM" id="SSF46689">
    <property type="entry name" value="Homeodomain-like"/>
    <property type="match status" value="1"/>
</dbReference>
<evidence type="ECO:0000313" key="5">
    <source>
        <dbReference type="EMBL" id="GAA3543901.1"/>
    </source>
</evidence>
<evidence type="ECO:0000259" key="4">
    <source>
        <dbReference type="PROSITE" id="PS50977"/>
    </source>
</evidence>
<gene>
    <name evidence="5" type="ORF">GCM10022222_29450</name>
</gene>
<reference evidence="6" key="1">
    <citation type="journal article" date="2019" name="Int. J. Syst. Evol. Microbiol.">
        <title>The Global Catalogue of Microorganisms (GCM) 10K type strain sequencing project: providing services to taxonomists for standard genome sequencing and annotation.</title>
        <authorList>
            <consortium name="The Broad Institute Genomics Platform"/>
            <consortium name="The Broad Institute Genome Sequencing Center for Infectious Disease"/>
            <person name="Wu L."/>
            <person name="Ma J."/>
        </authorList>
    </citation>
    <scope>NUCLEOTIDE SEQUENCE [LARGE SCALE GENOMIC DNA]</scope>
    <source>
        <strain evidence="6">JCM 16898</strain>
    </source>
</reference>
<feature type="DNA-binding region" description="H-T-H motif" evidence="2">
    <location>
        <begin position="43"/>
        <end position="62"/>
    </location>
</feature>
<dbReference type="Pfam" id="PF21313">
    <property type="entry name" value="EthR_C"/>
    <property type="match status" value="1"/>
</dbReference>
<comment type="caution">
    <text evidence="5">The sequence shown here is derived from an EMBL/GenBank/DDBJ whole genome shotgun (WGS) entry which is preliminary data.</text>
</comment>
<name>A0ABP6VZD3_9PSEU</name>
<dbReference type="PANTHER" id="PTHR30055:SF184">
    <property type="entry name" value="HTH-TYPE TRANSCRIPTIONAL REGULATOR ETHR"/>
    <property type="match status" value="1"/>
</dbReference>
<keyword evidence="1 2" id="KW-0238">DNA-binding</keyword>
<dbReference type="InterPro" id="IPR001647">
    <property type="entry name" value="HTH_TetR"/>
</dbReference>
<evidence type="ECO:0000313" key="6">
    <source>
        <dbReference type="Proteomes" id="UP001500689"/>
    </source>
</evidence>
<dbReference type="Proteomes" id="UP001500689">
    <property type="component" value="Unassembled WGS sequence"/>
</dbReference>
<accession>A0ABP6VZD3</accession>
<dbReference type="InterPro" id="IPR009057">
    <property type="entry name" value="Homeodomain-like_sf"/>
</dbReference>